<evidence type="ECO:0000313" key="1">
    <source>
        <dbReference type="EMBL" id="MBM6498092.1"/>
    </source>
</evidence>
<dbReference type="EMBL" id="JACSOD020000383">
    <property type="protein sequence ID" value="MBM6498092.1"/>
    <property type="molecule type" value="Genomic_DNA"/>
</dbReference>
<evidence type="ECO:0000313" key="2">
    <source>
        <dbReference type="Proteomes" id="UP000759529"/>
    </source>
</evidence>
<comment type="caution">
    <text evidence="1">The sequence shown here is derived from an EMBL/GenBank/DDBJ whole genome shotgun (WGS) entry which is preliminary data.</text>
</comment>
<keyword evidence="2" id="KW-1185">Reference proteome</keyword>
<dbReference type="RefSeq" id="WP_187658580.1">
    <property type="nucleotide sequence ID" value="NZ_JACSOD020000383.1"/>
</dbReference>
<evidence type="ECO:0008006" key="3">
    <source>
        <dbReference type="Google" id="ProtNLM"/>
    </source>
</evidence>
<name>A0ABS2CSY7_9FLAO</name>
<dbReference type="Proteomes" id="UP000759529">
    <property type="component" value="Unassembled WGS sequence"/>
</dbReference>
<sequence length="235" mass="26303">MKIYYLYLLLVLVCISCDTPVKENNNALSVAKISEKSYNSPINPSNPFDDAGKIHNEILTSYYAHSPLPTETDSIVALLHSKATLHPYFSTLTGSLILPQEFEKLLSQPDIALQDFLQSSDLSEKAKISLSHYIEELLYYTHSSEDYAVIYDYITGYEHTIAGDTLYSLDEKAIILSITSITRHSVYLKKKRPKKNTDLDWDWLTTNIIGATAGANGNTQKAIYTALVAGIIENK</sequence>
<accession>A0ABS2CSY7</accession>
<protein>
    <recommendedName>
        <fullName evidence="3">Fasciclin domain-containing protein</fullName>
    </recommendedName>
</protein>
<gene>
    <name evidence="1" type="ORF">H9X54_002095</name>
</gene>
<reference evidence="1 2" key="1">
    <citation type="submission" date="2021-02" db="EMBL/GenBank/DDBJ databases">
        <authorList>
            <person name="Jung H.S."/>
            <person name="Chun B.H."/>
            <person name="Jeon C.O."/>
        </authorList>
    </citation>
    <scope>NUCLEOTIDE SEQUENCE [LARGE SCALE GENOMIC DNA]</scope>
    <source>
        <strain evidence="1 2">LMG 25203</strain>
    </source>
</reference>
<proteinExistence type="predicted"/>
<organism evidence="1 2">
    <name type="scientific">Flavobacterium macrobrachii</name>
    <dbReference type="NCBI Taxonomy" id="591204"/>
    <lineage>
        <taxon>Bacteria</taxon>
        <taxon>Pseudomonadati</taxon>
        <taxon>Bacteroidota</taxon>
        <taxon>Flavobacteriia</taxon>
        <taxon>Flavobacteriales</taxon>
        <taxon>Flavobacteriaceae</taxon>
        <taxon>Flavobacterium</taxon>
    </lineage>
</organism>